<protein>
    <submittedName>
        <fullName evidence="8">Dicarboxylate/amino acid:cation symporter</fullName>
    </submittedName>
</protein>
<keyword evidence="4 7" id="KW-0812">Transmembrane</keyword>
<feature type="transmembrane region" description="Helical" evidence="7">
    <location>
        <begin position="49"/>
        <end position="73"/>
    </location>
</feature>
<organism evidence="8 9">
    <name type="scientific">Blastococcus deserti</name>
    <dbReference type="NCBI Taxonomy" id="2259033"/>
    <lineage>
        <taxon>Bacteria</taxon>
        <taxon>Bacillati</taxon>
        <taxon>Actinomycetota</taxon>
        <taxon>Actinomycetes</taxon>
        <taxon>Geodermatophilales</taxon>
        <taxon>Geodermatophilaceae</taxon>
        <taxon>Blastococcus</taxon>
    </lineage>
</organism>
<evidence type="ECO:0000256" key="6">
    <source>
        <dbReference type="ARBA" id="ARBA00023136"/>
    </source>
</evidence>
<dbReference type="InterPro" id="IPR036458">
    <property type="entry name" value="Na:dicarbo_symporter_sf"/>
</dbReference>
<dbReference type="Pfam" id="PF00375">
    <property type="entry name" value="SDF"/>
    <property type="match status" value="1"/>
</dbReference>
<keyword evidence="6 7" id="KW-0472">Membrane</keyword>
<evidence type="ECO:0000256" key="1">
    <source>
        <dbReference type="ARBA" id="ARBA00004651"/>
    </source>
</evidence>
<comment type="caution">
    <text evidence="8">The sequence shown here is derived from an EMBL/GenBank/DDBJ whole genome shotgun (WGS) entry which is preliminary data.</text>
</comment>
<comment type="subcellular location">
    <subcellularLocation>
        <location evidence="1">Cell membrane</location>
        <topology evidence="1">Multi-pass membrane protein</topology>
    </subcellularLocation>
</comment>
<evidence type="ECO:0000256" key="2">
    <source>
        <dbReference type="ARBA" id="ARBA00022448"/>
    </source>
</evidence>
<reference evidence="9" key="1">
    <citation type="journal article" date="2019" name="Int. J. Syst. Evol. Microbiol.">
        <title>The Global Catalogue of Microorganisms (GCM) 10K type strain sequencing project: providing services to taxonomists for standard genome sequencing and annotation.</title>
        <authorList>
            <consortium name="The Broad Institute Genomics Platform"/>
            <consortium name="The Broad Institute Genome Sequencing Center for Infectious Disease"/>
            <person name="Wu L."/>
            <person name="Ma J."/>
        </authorList>
    </citation>
    <scope>NUCLEOTIDE SEQUENCE [LARGE SCALE GENOMIC DNA]</scope>
    <source>
        <strain evidence="9">JCM 3338</strain>
    </source>
</reference>
<feature type="transmembrane region" description="Helical" evidence="7">
    <location>
        <begin position="341"/>
        <end position="358"/>
    </location>
</feature>
<feature type="transmembrane region" description="Helical" evidence="7">
    <location>
        <begin position="156"/>
        <end position="177"/>
    </location>
</feature>
<dbReference type="RefSeq" id="WP_376871604.1">
    <property type="nucleotide sequence ID" value="NZ_JBHUHP010000001.1"/>
</dbReference>
<feature type="transmembrane region" description="Helical" evidence="7">
    <location>
        <begin position="198"/>
        <end position="223"/>
    </location>
</feature>
<gene>
    <name evidence="8" type="ORF">ACFSHS_03185</name>
</gene>
<evidence type="ECO:0000313" key="8">
    <source>
        <dbReference type="EMBL" id="MFD2090568.1"/>
    </source>
</evidence>
<keyword evidence="5 7" id="KW-1133">Transmembrane helix</keyword>
<evidence type="ECO:0000256" key="4">
    <source>
        <dbReference type="ARBA" id="ARBA00022692"/>
    </source>
</evidence>
<feature type="transmembrane region" description="Helical" evidence="7">
    <location>
        <begin position="317"/>
        <end position="334"/>
    </location>
</feature>
<dbReference type="EMBL" id="JBHUHP010000001">
    <property type="protein sequence ID" value="MFD2090568.1"/>
    <property type="molecule type" value="Genomic_DNA"/>
</dbReference>
<feature type="transmembrane region" description="Helical" evidence="7">
    <location>
        <begin position="364"/>
        <end position="385"/>
    </location>
</feature>
<evidence type="ECO:0000256" key="7">
    <source>
        <dbReference type="SAM" id="Phobius"/>
    </source>
</evidence>
<evidence type="ECO:0000256" key="3">
    <source>
        <dbReference type="ARBA" id="ARBA00022475"/>
    </source>
</evidence>
<proteinExistence type="predicted"/>
<evidence type="ECO:0000313" key="9">
    <source>
        <dbReference type="Proteomes" id="UP001597402"/>
    </source>
</evidence>
<dbReference type="PRINTS" id="PR00173">
    <property type="entry name" value="EDTRNSPORT"/>
</dbReference>
<keyword evidence="2" id="KW-0813">Transport</keyword>
<dbReference type="PANTHER" id="PTHR42865">
    <property type="entry name" value="PROTON/GLUTAMATE-ASPARTATE SYMPORTER"/>
    <property type="match status" value="1"/>
</dbReference>
<keyword evidence="9" id="KW-1185">Reference proteome</keyword>
<feature type="transmembrane region" description="Helical" evidence="7">
    <location>
        <begin position="85"/>
        <end position="110"/>
    </location>
</feature>
<dbReference type="PANTHER" id="PTHR42865:SF7">
    <property type="entry name" value="PROTON_GLUTAMATE-ASPARTATE SYMPORTER"/>
    <property type="match status" value="1"/>
</dbReference>
<feature type="transmembrane region" description="Helical" evidence="7">
    <location>
        <begin position="229"/>
        <end position="250"/>
    </location>
</feature>
<name>A0ABW4X7Y4_9ACTN</name>
<keyword evidence="3" id="KW-1003">Cell membrane</keyword>
<dbReference type="SUPFAM" id="SSF118215">
    <property type="entry name" value="Proton glutamate symport protein"/>
    <property type="match status" value="1"/>
</dbReference>
<accession>A0ABW4X7Y4</accession>
<dbReference type="Proteomes" id="UP001597402">
    <property type="component" value="Unassembled WGS sequence"/>
</dbReference>
<feature type="transmembrane region" description="Helical" evidence="7">
    <location>
        <begin position="262"/>
        <end position="280"/>
    </location>
</feature>
<dbReference type="InterPro" id="IPR001991">
    <property type="entry name" value="Na-dicarboxylate_symporter"/>
</dbReference>
<sequence>MLARLRRVPFAAQVLLALVLGVVLGLVARDLGPVADGSPNWLTSTLQTIGGTFVTLLKTLVPPLIVTAVIVSIANLKQVSNAARLAGQTLLWFAVTALIAVSIGIGLGLLTEPGRNSSVDAAAQTEPETTGSWWDFLTGLVPSNILGLQGSAEGALSFNVLQLIVLAAAIGVAALKVGAPAEPFLGFVRSALAIVQKMLWWVILLAPLGTVGLIGNAVATYGWESLGSLGVFAGAVYAGLALVLFVVYPVVLRLHGLSPLRYFAGAWPAIQLAFVSRSSIGTLPVTERVTEQNLGVPRSYASFAVPLGATTKMDGCAAIYPALAAIFVAQFFGVDLSITDYLLIALVSVVGSAATAGVTGAVVMLTLTLSTLGLPLAGVGLLLAIDPILDMGRTAVNVAGQALVPTIVAKREGILDVERYRSGRPAEPLAVVEETGGVDADLRQPATV</sequence>
<dbReference type="Gene3D" id="1.10.3860.10">
    <property type="entry name" value="Sodium:dicarboxylate symporter"/>
    <property type="match status" value="1"/>
</dbReference>
<evidence type="ECO:0000256" key="5">
    <source>
        <dbReference type="ARBA" id="ARBA00022989"/>
    </source>
</evidence>